<keyword evidence="3" id="KW-0946">Virion</keyword>
<evidence type="ECO:0000313" key="4">
    <source>
        <dbReference type="Proteomes" id="UP000198751"/>
    </source>
</evidence>
<dbReference type="InterPro" id="IPR014867">
    <property type="entry name" value="Spore_coat_CotH_CotH2/3/7"/>
</dbReference>
<feature type="region of interest" description="Disordered" evidence="1">
    <location>
        <begin position="42"/>
        <end position="63"/>
    </location>
</feature>
<feature type="signal peptide" evidence="2">
    <location>
        <begin position="1"/>
        <end position="27"/>
    </location>
</feature>
<dbReference type="OrthoDB" id="3280828at2"/>
<protein>
    <submittedName>
        <fullName evidence="3">Spore coat protein CotH</fullName>
    </submittedName>
</protein>
<accession>A0A1H2BQB4</accession>
<dbReference type="PANTHER" id="PTHR40050">
    <property type="entry name" value="INNER SPORE COAT PROTEIN H"/>
    <property type="match status" value="1"/>
</dbReference>
<feature type="region of interest" description="Disordered" evidence="1">
    <location>
        <begin position="358"/>
        <end position="385"/>
    </location>
</feature>
<organism evidence="3 4">
    <name type="scientific">Pseudarthrobacter equi</name>
    <dbReference type="NCBI Taxonomy" id="728066"/>
    <lineage>
        <taxon>Bacteria</taxon>
        <taxon>Bacillati</taxon>
        <taxon>Actinomycetota</taxon>
        <taxon>Actinomycetes</taxon>
        <taxon>Micrococcales</taxon>
        <taxon>Micrococcaceae</taxon>
        <taxon>Pseudarthrobacter</taxon>
    </lineage>
</organism>
<gene>
    <name evidence="3" type="ORF">SAMN04489743_3887</name>
</gene>
<feature type="compositionally biased region" description="Gly residues" evidence="1">
    <location>
        <begin position="359"/>
        <end position="377"/>
    </location>
</feature>
<proteinExistence type="predicted"/>
<dbReference type="AlphaFoldDB" id="A0A1H2BQB4"/>
<keyword evidence="4" id="KW-1185">Reference proteome</keyword>
<dbReference type="PROSITE" id="PS51257">
    <property type="entry name" value="PROKAR_LIPOPROTEIN"/>
    <property type="match status" value="1"/>
</dbReference>
<dbReference type="PANTHER" id="PTHR40050:SF1">
    <property type="entry name" value="INNER SPORE COAT PROTEIN H"/>
    <property type="match status" value="1"/>
</dbReference>
<keyword evidence="3" id="KW-0167">Capsid protein</keyword>
<keyword evidence="2" id="KW-0732">Signal</keyword>
<evidence type="ECO:0000313" key="3">
    <source>
        <dbReference type="EMBL" id="SDT60505.1"/>
    </source>
</evidence>
<feature type="chain" id="PRO_5039520553" evidence="2">
    <location>
        <begin position="28"/>
        <end position="503"/>
    </location>
</feature>
<name>A0A1H2BQB4_9MICC</name>
<reference evidence="4" key="1">
    <citation type="submission" date="2016-10" db="EMBL/GenBank/DDBJ databases">
        <authorList>
            <person name="Varghese N."/>
            <person name="Submissions S."/>
        </authorList>
    </citation>
    <scope>NUCLEOTIDE SEQUENCE [LARGE SCALE GENOMIC DNA]</scope>
    <source>
        <strain evidence="4">IMMIB L-1606</strain>
    </source>
</reference>
<dbReference type="RefSeq" id="WP_091723384.1">
    <property type="nucleotide sequence ID" value="NZ_LT629779.1"/>
</dbReference>
<dbReference type="Proteomes" id="UP000198751">
    <property type="component" value="Chromosome I"/>
</dbReference>
<dbReference type="Pfam" id="PF08757">
    <property type="entry name" value="CotH"/>
    <property type="match status" value="1"/>
</dbReference>
<sequence>MRRFPGAILSSSALAVALALTGCGVGAGAESSGTQATSAASASAGVDAGNGTTDTTTPDSTLFTEGASHTVSVTWNEDDYAAMIAAYEADGSKDWIAADITIDGTTVSNVGVRLKGNSTLRSLSGNGAGGGGMGGNAASSRISSDVPESLPLLIRFDKYVDGQTYQGLGEVSLRPGSPVLNEALALALTGASGQATQRYAYTTYSVNGSPTQTRLLVENPDEDYADSLFDTPGVLYKADADSSFTYQGDDLATYEDQFKQLNNGDSETVQPIVDFLKWLSEATDEEFDAGLAERVDVESFARYTATMNLLVNGDDMAGPGQNYYLWYSLDTKKISVISWDLNLAMTGDATASPEAQLSIGGGGGGGAGNQGAGGGMQPPGTDDGGWAPFAGAAADADGTAGAAGGTGPGAGAAAGAAAGGGGRGGNELKERFLTSEAFQSVYDAAYADLYAQLYASGTAASLLDSIAAVVPLSDGLTAEELAGETQTLRTFIQQRTDALKDQV</sequence>
<evidence type="ECO:0000256" key="2">
    <source>
        <dbReference type="SAM" id="SignalP"/>
    </source>
</evidence>
<dbReference type="EMBL" id="LT629779">
    <property type="protein sequence ID" value="SDT60505.1"/>
    <property type="molecule type" value="Genomic_DNA"/>
</dbReference>
<evidence type="ECO:0000256" key="1">
    <source>
        <dbReference type="SAM" id="MobiDB-lite"/>
    </source>
</evidence>